<evidence type="ECO:0000313" key="2">
    <source>
        <dbReference type="EMBL" id="PIC31645.1"/>
    </source>
</evidence>
<reference evidence="3" key="1">
    <citation type="submission" date="2017-10" db="EMBL/GenBank/DDBJ databases">
        <title>Rapid genome shrinkage in a self-fertile nematode reveals novel sperm competition proteins.</title>
        <authorList>
            <person name="Yin D."/>
            <person name="Schwarz E.M."/>
            <person name="Thomas C.G."/>
            <person name="Felde R.L."/>
            <person name="Korf I.F."/>
            <person name="Cutter A.D."/>
            <person name="Schartner C.M."/>
            <person name="Ralston E.J."/>
            <person name="Meyer B.J."/>
            <person name="Haag E.S."/>
        </authorList>
    </citation>
    <scope>NUCLEOTIDE SEQUENCE [LARGE SCALE GENOMIC DNA]</scope>
    <source>
        <strain evidence="3">JU1422</strain>
    </source>
</reference>
<protein>
    <recommendedName>
        <fullName evidence="1">F-box domain-containing protein</fullName>
    </recommendedName>
</protein>
<keyword evidence="3" id="KW-1185">Reference proteome</keyword>
<dbReference type="AlphaFoldDB" id="A0A2G5TWG1"/>
<name>A0A2G5TWG1_9PELO</name>
<feature type="domain" description="F-box" evidence="1">
    <location>
        <begin position="27"/>
        <end position="72"/>
    </location>
</feature>
<dbReference type="Proteomes" id="UP000230233">
    <property type="component" value="Chromosome IV"/>
</dbReference>
<dbReference type="PANTHER" id="PTHR21503:SF8">
    <property type="entry name" value="F-BOX ASSOCIATED DOMAIN-CONTAINING PROTEIN-RELATED"/>
    <property type="match status" value="1"/>
</dbReference>
<dbReference type="InterPro" id="IPR001810">
    <property type="entry name" value="F-box_dom"/>
</dbReference>
<comment type="caution">
    <text evidence="2">The sequence shown here is derived from an EMBL/GenBank/DDBJ whole genome shotgun (WGS) entry which is preliminary data.</text>
</comment>
<dbReference type="Pfam" id="PF00646">
    <property type="entry name" value="F-box"/>
    <property type="match status" value="1"/>
</dbReference>
<dbReference type="Pfam" id="PF07735">
    <property type="entry name" value="FBA_2"/>
    <property type="match status" value="1"/>
</dbReference>
<evidence type="ECO:0000313" key="3">
    <source>
        <dbReference type="Proteomes" id="UP000230233"/>
    </source>
</evidence>
<gene>
    <name evidence="2" type="primary">Cnig_chr_IV.g12274</name>
    <name evidence="2" type="ORF">B9Z55_012274</name>
</gene>
<dbReference type="PROSITE" id="PS50181">
    <property type="entry name" value="FBOX"/>
    <property type="match status" value="1"/>
</dbReference>
<accession>A0A2G5TWG1</accession>
<proteinExistence type="predicted"/>
<dbReference type="PANTHER" id="PTHR21503">
    <property type="entry name" value="F-BOX-CONTAINING HYPOTHETICAL PROTEIN C.ELEGANS"/>
    <property type="match status" value="1"/>
</dbReference>
<dbReference type="InterPro" id="IPR012885">
    <property type="entry name" value="F-box_Sdz-33"/>
</dbReference>
<organism evidence="2 3">
    <name type="scientific">Caenorhabditis nigoni</name>
    <dbReference type="NCBI Taxonomy" id="1611254"/>
    <lineage>
        <taxon>Eukaryota</taxon>
        <taxon>Metazoa</taxon>
        <taxon>Ecdysozoa</taxon>
        <taxon>Nematoda</taxon>
        <taxon>Chromadorea</taxon>
        <taxon>Rhabditida</taxon>
        <taxon>Rhabditina</taxon>
        <taxon>Rhabditomorpha</taxon>
        <taxon>Rhabditoidea</taxon>
        <taxon>Rhabditidae</taxon>
        <taxon>Peloderinae</taxon>
        <taxon>Caenorhabditis</taxon>
    </lineage>
</organism>
<sequence length="311" mass="36178">MSVHEAEVAFLQLFEQLEIQRKPPKNRFPLLKLPRVVLLECIEHLDVLEIIIFSLLSKRAKSIVKRIHWNLLEIHLISTEQGPQIWLKLPTHSRVEWIIQYNKEKESSVYPVFESRVEGPNAFYHLFLYDNGIEDVKQMVEHICEVFHSPICGIRIFEESLIEWIIKFQPRIQYVSIDDKVIASSKKLDHALKNLKVTEHFHLGIVAIDETFQIAEPIPFSALSIDNSYWITLPSILNGVNSIIRLYDSKLTPKDINTILKAWQLGFKLRNLEYLEINTTPLPGFDGFTRESHKDLNLTESDRSDSRPSTV</sequence>
<evidence type="ECO:0000259" key="1">
    <source>
        <dbReference type="PROSITE" id="PS50181"/>
    </source>
</evidence>
<dbReference type="EMBL" id="PDUG01000004">
    <property type="protein sequence ID" value="PIC31645.1"/>
    <property type="molecule type" value="Genomic_DNA"/>
</dbReference>